<dbReference type="SUPFAM" id="SSF82866">
    <property type="entry name" value="Multidrug efflux transporter AcrB transmembrane domain"/>
    <property type="match status" value="2"/>
</dbReference>
<dbReference type="STRING" id="1774968.AUC68_04080"/>
<keyword evidence="9" id="KW-1185">Reference proteome</keyword>
<proteinExistence type="predicted"/>
<evidence type="ECO:0000313" key="9">
    <source>
        <dbReference type="Proteomes" id="UP000094501"/>
    </source>
</evidence>
<name>A0A1E3W074_9HYPH</name>
<dbReference type="AlphaFoldDB" id="A0A1E3W074"/>
<sequence length="618" mass="65038">MSGKLLSDDATTALFVIAIEPRPKIDDLRVVADELRTVTDEALAGTDMHGDLSGVAFFRLEIVGALERDQRILIGAGFTVSLIICLIFFRSPIYALLAGVPAGIAVLWTLGITELRGQEITVLTGVVPGLVTVLVFASSLHLMFGLKRNLVGGDAPREAIAASVREIGPACVLAAMTTAIALLSLLLVPHTLVSGFGLTAAIGTAVAFLVTITVLPALAVLLLGRRGAKESADRRLDRIFAATSAGCRRLGRGILANPGAFLAVGLLVAIGAGLLYATISPSYQYRDYLPGGSRASKVMDVVDEQFSGTEAILLHIQWPEGKPLDSSEVLAVVGEAHETLEKLPLVTKVVSLHSIETWMLEGGLKKDQILGFLEEARSPFIERMMSVDHNSALVAGYFPAVDASELVPVLDALDADLAALRAAHPDVGFVATGIAAHSARASYEMIVELNRSLLIAIGLNILLIGLVFWSLRAGLYSMLTNILPIAVAGAILHLTGAGLQFTCVVAFTIGFGIAVDNAIHILNYYRLMRSKGEAVKPALEETIATIGPALTVGCLVLVVGFGGTILSELPSLRLFGEVVIMLLATALLANLLVLPALIAFVEGRSGQTSAARQTLKGG</sequence>
<dbReference type="InterPro" id="IPR000731">
    <property type="entry name" value="SSD"/>
</dbReference>
<feature type="transmembrane region" description="Helical" evidence="6">
    <location>
        <begin position="546"/>
        <end position="566"/>
    </location>
</feature>
<dbReference type="PROSITE" id="PS50156">
    <property type="entry name" value="SSD"/>
    <property type="match status" value="2"/>
</dbReference>
<dbReference type="Proteomes" id="UP000094501">
    <property type="component" value="Unassembled WGS sequence"/>
</dbReference>
<evidence type="ECO:0000313" key="8">
    <source>
        <dbReference type="EMBL" id="ODR99197.1"/>
    </source>
</evidence>
<evidence type="ECO:0000256" key="4">
    <source>
        <dbReference type="ARBA" id="ARBA00022989"/>
    </source>
</evidence>
<feature type="domain" description="SSD" evidence="7">
    <location>
        <begin position="105"/>
        <end position="221"/>
    </location>
</feature>
<feature type="domain" description="SSD" evidence="7">
    <location>
        <begin position="473"/>
        <end position="600"/>
    </location>
</feature>
<dbReference type="Gene3D" id="1.20.1640.10">
    <property type="entry name" value="Multidrug efflux transporter AcrB transmembrane domain"/>
    <property type="match status" value="2"/>
</dbReference>
<feature type="transmembrane region" description="Helical" evidence="6">
    <location>
        <begin position="72"/>
        <end position="89"/>
    </location>
</feature>
<feature type="transmembrane region" description="Helical" evidence="6">
    <location>
        <begin position="200"/>
        <end position="224"/>
    </location>
</feature>
<dbReference type="InterPro" id="IPR004869">
    <property type="entry name" value="MMPL_dom"/>
</dbReference>
<feature type="transmembrane region" description="Helical" evidence="6">
    <location>
        <begin position="125"/>
        <end position="146"/>
    </location>
</feature>
<protein>
    <recommendedName>
        <fullName evidence="7">SSD domain-containing protein</fullName>
    </recommendedName>
</protein>
<keyword evidence="3 6" id="KW-0812">Transmembrane</keyword>
<dbReference type="Pfam" id="PF03176">
    <property type="entry name" value="MMPL"/>
    <property type="match status" value="2"/>
</dbReference>
<feature type="transmembrane region" description="Helical" evidence="6">
    <location>
        <begin position="505"/>
        <end position="525"/>
    </location>
</feature>
<dbReference type="PANTHER" id="PTHR33406:SF12">
    <property type="entry name" value="BLR2997 PROTEIN"/>
    <property type="match status" value="1"/>
</dbReference>
<feature type="transmembrane region" description="Helical" evidence="6">
    <location>
        <begin position="478"/>
        <end position="499"/>
    </location>
</feature>
<comment type="caution">
    <text evidence="8">The sequence shown here is derived from an EMBL/GenBank/DDBJ whole genome shotgun (WGS) entry which is preliminary data.</text>
</comment>
<feature type="transmembrane region" description="Helical" evidence="6">
    <location>
        <begin position="259"/>
        <end position="279"/>
    </location>
</feature>
<keyword evidence="5 6" id="KW-0472">Membrane</keyword>
<evidence type="ECO:0000256" key="3">
    <source>
        <dbReference type="ARBA" id="ARBA00022692"/>
    </source>
</evidence>
<keyword evidence="2" id="KW-1003">Cell membrane</keyword>
<reference evidence="8 9" key="1">
    <citation type="journal article" date="2016" name="Environ. Microbiol.">
        <title>New Methyloceanibacter diversity from North Sea sediments includes methanotroph containing solely the soluble methane monooxygenase.</title>
        <authorList>
            <person name="Vekeman B."/>
            <person name="Kerckhof F.M."/>
            <person name="Cremers G."/>
            <person name="de Vos P."/>
            <person name="Vandamme P."/>
            <person name="Boon N."/>
            <person name="Op den Camp H.J."/>
            <person name="Heylen K."/>
        </authorList>
    </citation>
    <scope>NUCLEOTIDE SEQUENCE [LARGE SCALE GENOMIC DNA]</scope>
    <source>
        <strain evidence="8 9">R-67174</strain>
    </source>
</reference>
<comment type="subcellular location">
    <subcellularLocation>
        <location evidence="1">Cell membrane</location>
        <topology evidence="1">Multi-pass membrane protein</topology>
    </subcellularLocation>
</comment>
<dbReference type="EMBL" id="LPWG01000011">
    <property type="protein sequence ID" value="ODR99197.1"/>
    <property type="molecule type" value="Genomic_DNA"/>
</dbReference>
<feature type="transmembrane region" description="Helical" evidence="6">
    <location>
        <begin position="453"/>
        <end position="471"/>
    </location>
</feature>
<evidence type="ECO:0000256" key="6">
    <source>
        <dbReference type="SAM" id="Phobius"/>
    </source>
</evidence>
<organism evidence="8 9">
    <name type="scientific">Methyloceanibacter methanicus</name>
    <dbReference type="NCBI Taxonomy" id="1774968"/>
    <lineage>
        <taxon>Bacteria</taxon>
        <taxon>Pseudomonadati</taxon>
        <taxon>Pseudomonadota</taxon>
        <taxon>Alphaproteobacteria</taxon>
        <taxon>Hyphomicrobiales</taxon>
        <taxon>Hyphomicrobiaceae</taxon>
        <taxon>Methyloceanibacter</taxon>
    </lineage>
</organism>
<feature type="transmembrane region" description="Helical" evidence="6">
    <location>
        <begin position="167"/>
        <end position="188"/>
    </location>
</feature>
<feature type="transmembrane region" description="Helical" evidence="6">
    <location>
        <begin position="94"/>
        <end position="113"/>
    </location>
</feature>
<evidence type="ECO:0000256" key="5">
    <source>
        <dbReference type="ARBA" id="ARBA00023136"/>
    </source>
</evidence>
<evidence type="ECO:0000256" key="1">
    <source>
        <dbReference type="ARBA" id="ARBA00004651"/>
    </source>
</evidence>
<feature type="transmembrane region" description="Helical" evidence="6">
    <location>
        <begin position="578"/>
        <end position="601"/>
    </location>
</feature>
<accession>A0A1E3W074</accession>
<gene>
    <name evidence="8" type="ORF">AUC68_04080</name>
</gene>
<evidence type="ECO:0000259" key="7">
    <source>
        <dbReference type="PROSITE" id="PS50156"/>
    </source>
</evidence>
<evidence type="ECO:0000256" key="2">
    <source>
        <dbReference type="ARBA" id="ARBA00022475"/>
    </source>
</evidence>
<keyword evidence="4 6" id="KW-1133">Transmembrane helix</keyword>
<dbReference type="PANTHER" id="PTHR33406">
    <property type="entry name" value="MEMBRANE PROTEIN MJ1562-RELATED"/>
    <property type="match status" value="1"/>
</dbReference>
<dbReference type="InterPro" id="IPR050545">
    <property type="entry name" value="Mycobact_MmpL"/>
</dbReference>
<dbReference type="GO" id="GO:0005886">
    <property type="term" value="C:plasma membrane"/>
    <property type="evidence" value="ECO:0007669"/>
    <property type="project" value="UniProtKB-SubCell"/>
</dbReference>